<dbReference type="KEGG" id="tsy:THSYN_21180"/>
<reference evidence="1 2" key="1">
    <citation type="submission" date="2017-03" db="EMBL/GenBank/DDBJ databases">
        <title>Complete genome sequence of Candidatus 'Thiodictyon syntrophicum' sp. nov. strain Cad16T, a photolithoautotroph purple sulfur bacterium isolated from an alpine meromictic lake.</title>
        <authorList>
            <person name="Luedin S.M."/>
            <person name="Pothier J.F."/>
            <person name="Danza F."/>
            <person name="Storelli N."/>
            <person name="Wittwer M."/>
            <person name="Tonolla M."/>
        </authorList>
    </citation>
    <scope>NUCLEOTIDE SEQUENCE [LARGE SCALE GENOMIC DNA]</scope>
    <source>
        <strain evidence="1 2">Cad16T</strain>
    </source>
</reference>
<dbReference type="PANTHER" id="PTHR12526:SF600">
    <property type="entry name" value="GLYCOSYL TRANSFERASE GROUP 1"/>
    <property type="match status" value="1"/>
</dbReference>
<dbReference type="Gene3D" id="3.40.50.2000">
    <property type="entry name" value="Glycogen Phosphorylase B"/>
    <property type="match status" value="2"/>
</dbReference>
<dbReference type="OrthoDB" id="9807209at2"/>
<organism evidence="1 2">
    <name type="scientific">Candidatus Thiodictyon syntrophicum</name>
    <dbReference type="NCBI Taxonomy" id="1166950"/>
    <lineage>
        <taxon>Bacteria</taxon>
        <taxon>Pseudomonadati</taxon>
        <taxon>Pseudomonadota</taxon>
        <taxon>Gammaproteobacteria</taxon>
        <taxon>Chromatiales</taxon>
        <taxon>Chromatiaceae</taxon>
        <taxon>Thiodictyon</taxon>
    </lineage>
</organism>
<evidence type="ECO:0008006" key="3">
    <source>
        <dbReference type="Google" id="ProtNLM"/>
    </source>
</evidence>
<dbReference type="SUPFAM" id="SSF53756">
    <property type="entry name" value="UDP-Glycosyltransferase/glycogen phosphorylase"/>
    <property type="match status" value="1"/>
</dbReference>
<dbReference type="CDD" id="cd03801">
    <property type="entry name" value="GT4_PimA-like"/>
    <property type="match status" value="1"/>
</dbReference>
<proteinExistence type="predicted"/>
<protein>
    <recommendedName>
        <fullName evidence="3">Sugar transferase</fullName>
    </recommendedName>
</protein>
<dbReference type="NCBIfam" id="TIGR03087">
    <property type="entry name" value="stp1"/>
    <property type="match status" value="1"/>
</dbReference>
<dbReference type="PANTHER" id="PTHR12526">
    <property type="entry name" value="GLYCOSYLTRANSFERASE"/>
    <property type="match status" value="1"/>
</dbReference>
<evidence type="ECO:0000313" key="1">
    <source>
        <dbReference type="EMBL" id="AUB83206.1"/>
    </source>
</evidence>
<dbReference type="InterPro" id="IPR017521">
    <property type="entry name" value="Sugar_tfrase_PEP-CTERM_Stp1"/>
</dbReference>
<dbReference type="GO" id="GO:0016757">
    <property type="term" value="F:glycosyltransferase activity"/>
    <property type="evidence" value="ECO:0007669"/>
    <property type="project" value="TreeGrafter"/>
</dbReference>
<dbReference type="Pfam" id="PF13692">
    <property type="entry name" value="Glyco_trans_1_4"/>
    <property type="match status" value="1"/>
</dbReference>
<dbReference type="EMBL" id="CP020370">
    <property type="protein sequence ID" value="AUB83206.1"/>
    <property type="molecule type" value="Genomic_DNA"/>
</dbReference>
<dbReference type="RefSeq" id="WP_100920898.1">
    <property type="nucleotide sequence ID" value="NZ_CP020370.1"/>
</dbReference>
<evidence type="ECO:0000313" key="2">
    <source>
        <dbReference type="Proteomes" id="UP000232638"/>
    </source>
</evidence>
<dbReference type="Proteomes" id="UP000232638">
    <property type="component" value="Chromosome"/>
</dbReference>
<name>A0A2K8UCB6_9GAMM</name>
<accession>A0A2K8UCB6</accession>
<keyword evidence="2" id="KW-1185">Reference proteome</keyword>
<gene>
    <name evidence="1" type="ORF">THSYN_21180</name>
</gene>
<sequence>MVDARPHLLFLCHRIPYPPEKGDKIRSYHWWAALVERFRVHLGAFIDDPADWVHVEKLQAQCASSLFVPLPRSLASLRSLSGLWRGTALTLPYYRDARMTRWVEAQRTTSDIGYVLVFSSAMGQYVQGGCWSRARRVMDFVDLDSDKWQQYVQTRPWPTNWVYRREALRLAQAEEGLARTFAASLFVSEPEAALFRKRVAALGARVHAIRNGVDTAYFRPAAGCASPFPVDCEPVVFTGAMDYWANVDAVLWFIREVWPRVRAQRPRALFAIVGSRPSPALVALGCGDIVVTGRVPDVRPYLQAAVAVVAPMRVARGIQNKVLEGMAMAKPVVVTSKALEGIAAVAQRDLLLADEPGAFADAVLAVLGAGDEGLGSRARRLVEREYDWAVSTQQLIALLLGRDRVAPA</sequence>
<dbReference type="AlphaFoldDB" id="A0A2K8UCB6"/>